<keyword evidence="2" id="KW-1185">Reference proteome</keyword>
<dbReference type="AlphaFoldDB" id="A0AAD5SDX2"/>
<comment type="caution">
    <text evidence="1">The sequence shown here is derived from an EMBL/GenBank/DDBJ whole genome shotgun (WGS) entry which is preliminary data.</text>
</comment>
<evidence type="ECO:0000313" key="1">
    <source>
        <dbReference type="EMBL" id="KAJ3047159.1"/>
    </source>
</evidence>
<evidence type="ECO:0000313" key="2">
    <source>
        <dbReference type="Proteomes" id="UP001212841"/>
    </source>
</evidence>
<dbReference type="Proteomes" id="UP001212841">
    <property type="component" value="Unassembled WGS sequence"/>
</dbReference>
<accession>A0AAD5SDX2</accession>
<reference evidence="1" key="1">
    <citation type="submission" date="2020-05" db="EMBL/GenBank/DDBJ databases">
        <title>Phylogenomic resolution of chytrid fungi.</title>
        <authorList>
            <person name="Stajich J.E."/>
            <person name="Amses K."/>
            <person name="Simmons R."/>
            <person name="Seto K."/>
            <person name="Myers J."/>
            <person name="Bonds A."/>
            <person name="Quandt C.A."/>
            <person name="Barry K."/>
            <person name="Liu P."/>
            <person name="Grigoriev I."/>
            <person name="Longcore J.E."/>
            <person name="James T.Y."/>
        </authorList>
    </citation>
    <scope>NUCLEOTIDE SEQUENCE</scope>
    <source>
        <strain evidence="1">JEL0318</strain>
    </source>
</reference>
<name>A0AAD5SDX2_9FUNG</name>
<protein>
    <submittedName>
        <fullName evidence="1">Uncharacterized protein</fullName>
    </submittedName>
</protein>
<sequence length="64" mass="7286">MADAAPLDSITDYVQGLERQMTELRFLLEAPAEISTSTTDLSKGNDEEVEKLRAQNRKLEYRVK</sequence>
<gene>
    <name evidence="1" type="ORF">HK097_000174</name>
</gene>
<organism evidence="1 2">
    <name type="scientific">Rhizophlyctis rosea</name>
    <dbReference type="NCBI Taxonomy" id="64517"/>
    <lineage>
        <taxon>Eukaryota</taxon>
        <taxon>Fungi</taxon>
        <taxon>Fungi incertae sedis</taxon>
        <taxon>Chytridiomycota</taxon>
        <taxon>Chytridiomycota incertae sedis</taxon>
        <taxon>Chytridiomycetes</taxon>
        <taxon>Rhizophlyctidales</taxon>
        <taxon>Rhizophlyctidaceae</taxon>
        <taxon>Rhizophlyctis</taxon>
    </lineage>
</organism>
<proteinExistence type="predicted"/>
<dbReference type="EMBL" id="JADGJD010001017">
    <property type="protein sequence ID" value="KAJ3047159.1"/>
    <property type="molecule type" value="Genomic_DNA"/>
</dbReference>